<evidence type="ECO:0000256" key="6">
    <source>
        <dbReference type="PIRSR" id="PIRSR001430-2"/>
    </source>
</evidence>
<dbReference type="GO" id="GO:0160147">
    <property type="term" value="F:tRNA pseudouridine(38-40) synthase activity"/>
    <property type="evidence" value="ECO:0007669"/>
    <property type="project" value="UniProtKB-EC"/>
</dbReference>
<dbReference type="SUPFAM" id="SSF55120">
    <property type="entry name" value="Pseudouridine synthase"/>
    <property type="match status" value="1"/>
</dbReference>
<evidence type="ECO:0000259" key="8">
    <source>
        <dbReference type="Pfam" id="PF01416"/>
    </source>
</evidence>
<proteinExistence type="inferred from homology"/>
<keyword evidence="3 4" id="KW-0413">Isomerase</keyword>
<dbReference type="Gene3D" id="3.30.70.660">
    <property type="entry name" value="Pseudouridine synthase I, catalytic domain, C-terminal subdomain"/>
    <property type="match status" value="1"/>
</dbReference>
<feature type="active site" description="Nucleophile" evidence="4 5">
    <location>
        <position position="53"/>
    </location>
</feature>
<accession>A0A520KT62</accession>
<feature type="binding site" evidence="4 6">
    <location>
        <position position="111"/>
    </location>
    <ligand>
        <name>substrate</name>
    </ligand>
</feature>
<evidence type="ECO:0000313" key="9">
    <source>
        <dbReference type="EMBL" id="RZN65101.1"/>
    </source>
</evidence>
<protein>
    <recommendedName>
        <fullName evidence="4">tRNA pseudouridine synthase A</fullName>
        <ecNumber evidence="4">5.4.99.12</ecNumber>
    </recommendedName>
    <alternativeName>
        <fullName evidence="4">tRNA pseudouridine(38-40) synthase</fullName>
    </alternativeName>
    <alternativeName>
        <fullName evidence="4">tRNA pseudouridylate synthase I</fullName>
    </alternativeName>
    <alternativeName>
        <fullName evidence="4">tRNA-uridine isomerase I</fullName>
    </alternativeName>
</protein>
<dbReference type="InterPro" id="IPR020097">
    <property type="entry name" value="PsdUridine_synth_TruA_a/b_dom"/>
</dbReference>
<dbReference type="PANTHER" id="PTHR11142:SF0">
    <property type="entry name" value="TRNA PSEUDOURIDINE SYNTHASE-LIKE 1"/>
    <property type="match status" value="1"/>
</dbReference>
<keyword evidence="2 4" id="KW-0819">tRNA processing</keyword>
<feature type="domain" description="Pseudouridine synthase I TruA alpha/beta" evidence="8">
    <location>
        <begin position="127"/>
        <end position="228"/>
    </location>
</feature>
<dbReference type="GO" id="GO:0003723">
    <property type="term" value="F:RNA binding"/>
    <property type="evidence" value="ECO:0007669"/>
    <property type="project" value="InterPro"/>
</dbReference>
<organism evidence="9 10">
    <name type="scientific">Methanoliparum thermophilum</name>
    <dbReference type="NCBI Taxonomy" id="2491083"/>
    <lineage>
        <taxon>Archaea</taxon>
        <taxon>Methanobacteriati</taxon>
        <taxon>Methanobacteriota</taxon>
        <taxon>Candidatus Methanoliparia</taxon>
        <taxon>Candidatus Methanoliparales</taxon>
        <taxon>Candidatus Methanoliparaceae</taxon>
        <taxon>Candidatus Methanoliparum</taxon>
    </lineage>
</organism>
<dbReference type="InterPro" id="IPR020103">
    <property type="entry name" value="PsdUridine_synth_cat_dom_sf"/>
</dbReference>
<dbReference type="EC" id="5.4.99.12" evidence="4"/>
<dbReference type="InterPro" id="IPR020095">
    <property type="entry name" value="PsdUridine_synth_TruA_C"/>
</dbReference>
<dbReference type="InterPro" id="IPR001406">
    <property type="entry name" value="PsdUridine_synth_TruA"/>
</dbReference>
<dbReference type="AlphaFoldDB" id="A0A520KT62"/>
<dbReference type="Pfam" id="PF01416">
    <property type="entry name" value="PseudoU_synth_1"/>
    <property type="match status" value="1"/>
</dbReference>
<name>A0A520KT62_METT2</name>
<gene>
    <name evidence="4 9" type="primary">truA</name>
    <name evidence="9" type="ORF">EF806_03400</name>
</gene>
<comment type="caution">
    <text evidence="4">Lacks conserved residue(s) required for the propagation of feature annotation.</text>
</comment>
<dbReference type="Proteomes" id="UP000317158">
    <property type="component" value="Unassembled WGS sequence"/>
</dbReference>
<comment type="function">
    <text evidence="4">Formation of pseudouridine at positions 38, 39 and 40 in the anticodon stem and loop of transfer RNAs.</text>
</comment>
<sequence>MQVAFKLSYIGKNYFGMQKQNDKPTIQGEVEKALRKFGILDETDSIRYGGRTDRGVDAIGQVVSFNVDDEKAYLCRPSILNSKLDADICFWAYSTVDSLFNPRRDAIQRHYRQIIPKSIDVSAINDAVELLIGTHDFTNFTRKDRYKKNNVRRIDDVKIRSFDYYSTIDIFADSFTWNMVRRISNALLMISDGFRDLRWFKEILNNKKNEGVPPLSSYGLILMDIKYDKEIKFDEDDYSKKRFLNHLNMQYTYHLRRLSVISEINSYFNAEGGI</sequence>
<comment type="catalytic activity">
    <reaction evidence="4 7">
        <text>uridine(38/39/40) in tRNA = pseudouridine(38/39/40) in tRNA</text>
        <dbReference type="Rhea" id="RHEA:22376"/>
        <dbReference type="Rhea" id="RHEA-COMP:10085"/>
        <dbReference type="Rhea" id="RHEA-COMP:10087"/>
        <dbReference type="ChEBI" id="CHEBI:65314"/>
        <dbReference type="ChEBI" id="CHEBI:65315"/>
        <dbReference type="EC" id="5.4.99.12"/>
    </reaction>
</comment>
<evidence type="ECO:0000313" key="10">
    <source>
        <dbReference type="Proteomes" id="UP000317158"/>
    </source>
</evidence>
<dbReference type="PANTHER" id="PTHR11142">
    <property type="entry name" value="PSEUDOURIDYLATE SYNTHASE"/>
    <property type="match status" value="1"/>
</dbReference>
<evidence type="ECO:0000256" key="4">
    <source>
        <dbReference type="HAMAP-Rule" id="MF_00171"/>
    </source>
</evidence>
<evidence type="ECO:0000256" key="1">
    <source>
        <dbReference type="ARBA" id="ARBA00009375"/>
    </source>
</evidence>
<comment type="caution">
    <text evidence="9">The sequence shown here is derived from an EMBL/GenBank/DDBJ whole genome shotgun (WGS) entry which is preliminary data.</text>
</comment>
<dbReference type="HAMAP" id="MF_00171">
    <property type="entry name" value="TruA"/>
    <property type="match status" value="1"/>
</dbReference>
<dbReference type="NCBIfam" id="TIGR00071">
    <property type="entry name" value="hisT_truA"/>
    <property type="match status" value="1"/>
</dbReference>
<evidence type="ECO:0000256" key="5">
    <source>
        <dbReference type="PIRSR" id="PIRSR001430-1"/>
    </source>
</evidence>
<dbReference type="PIRSF" id="PIRSF001430">
    <property type="entry name" value="tRNA_psdUrid_synth"/>
    <property type="match status" value="1"/>
</dbReference>
<dbReference type="GO" id="GO:0031119">
    <property type="term" value="P:tRNA pseudouridine synthesis"/>
    <property type="evidence" value="ECO:0007669"/>
    <property type="project" value="UniProtKB-UniRule"/>
</dbReference>
<evidence type="ECO:0000256" key="3">
    <source>
        <dbReference type="ARBA" id="ARBA00023235"/>
    </source>
</evidence>
<evidence type="ECO:0000256" key="7">
    <source>
        <dbReference type="RuleBase" id="RU003792"/>
    </source>
</evidence>
<comment type="similarity">
    <text evidence="1 4 7">Belongs to the tRNA pseudouridine synthase TruA family.</text>
</comment>
<evidence type="ECO:0000256" key="2">
    <source>
        <dbReference type="ARBA" id="ARBA00022694"/>
    </source>
</evidence>
<reference evidence="9 10" key="1">
    <citation type="journal article" date="2019" name="Nat. Microbiol.">
        <title>Wide diversity of methane and short-chain alkane metabolisms in uncultured archaea.</title>
        <authorList>
            <person name="Borrel G."/>
            <person name="Adam P.S."/>
            <person name="McKay L.J."/>
            <person name="Chen L.X."/>
            <person name="Sierra-Garcia I.N."/>
            <person name="Sieber C.M."/>
            <person name="Letourneur Q."/>
            <person name="Ghozlane A."/>
            <person name="Andersen G.L."/>
            <person name="Li W.J."/>
            <person name="Hallam S.J."/>
            <person name="Muyzer G."/>
            <person name="de Oliveira V.M."/>
            <person name="Inskeep W.P."/>
            <person name="Banfield J.F."/>
            <person name="Gribaldo S."/>
        </authorList>
    </citation>
    <scope>NUCLEOTIDE SEQUENCE [LARGE SCALE GENOMIC DNA]</scope>
    <source>
        <strain evidence="9">NM1a</strain>
    </source>
</reference>
<dbReference type="EMBL" id="RXIF01000004">
    <property type="protein sequence ID" value="RZN65101.1"/>
    <property type="molecule type" value="Genomic_DNA"/>
</dbReference>